<keyword evidence="2" id="KW-1185">Reference proteome</keyword>
<organism evidence="1 2">
    <name type="scientific">Aquabacterium olei</name>
    <dbReference type="NCBI Taxonomy" id="1296669"/>
    <lineage>
        <taxon>Bacteria</taxon>
        <taxon>Pseudomonadati</taxon>
        <taxon>Pseudomonadota</taxon>
        <taxon>Betaproteobacteria</taxon>
        <taxon>Burkholderiales</taxon>
        <taxon>Aquabacterium</taxon>
    </lineage>
</organism>
<dbReference type="KEGG" id="aon:DEH84_13750"/>
<dbReference type="RefSeq" id="WP_109037364.1">
    <property type="nucleotide sequence ID" value="NZ_CP029210.1"/>
</dbReference>
<dbReference type="Proteomes" id="UP000244892">
    <property type="component" value="Chromosome"/>
</dbReference>
<dbReference type="OrthoDB" id="5148555at2"/>
<dbReference type="AlphaFoldDB" id="A0A2U8FUA7"/>
<dbReference type="SUPFAM" id="SSF53448">
    <property type="entry name" value="Nucleotide-diphospho-sugar transferases"/>
    <property type="match status" value="1"/>
</dbReference>
<protein>
    <submittedName>
        <fullName evidence="1">Glycosyl transferase</fullName>
    </submittedName>
</protein>
<sequence>MMNKRTLQTTLFPHEDHCTEERLFYASLSGGVCHFEEQKVELARYGSIDFLSYFNAFSVTAWRKLNASLLPTVQLEGVGRVLLRFWLHRSEQHRTLLSEQVVDLHGTAEIELPAIHDLPDGLLAPELVALSEVVELRALRFAARQEPARSIRLGIVITHFNRQPQVLSAARRLSPLLRDPVLQDKLDITVIDNSQNLPPEIEEYGISIIRNLNLGGSGGFARGMLHYHQSGQYTHCLFMDDDASCAVESIRRTLAALAFAQDDRTAIAGAMLYEDEPTRMHENGARFDGSCHSLDTGKDLRQITDLIEINEVKTIDYGAWWFFAFPLHHARCYPFPFFVRGDDIAFGLSNEFVTRTLNGVCSWQDRFEEKASPLTNYLDTRNHLMHTVRGQVKNPKRAIKYLFDTFIRLRRDSYLYESAEAALLAVEDVLQGPAFWQEHIDMSVRRAQINAVITKERPNPVEPEAMRLSRPRRLSKRKARTVARRLTLNGLLIPTWALRRRPLLVKKSFSCDPLLAFRHRHILYYSQQTRKGFITSLDRMRAIRITVRAWQLQREVMRRMPELISLYGDTNQTLSSRTFWEAVYGKST</sequence>
<dbReference type="InterPro" id="IPR029044">
    <property type="entry name" value="Nucleotide-diphossugar_trans"/>
</dbReference>
<dbReference type="EMBL" id="CP029210">
    <property type="protein sequence ID" value="AWI54368.1"/>
    <property type="molecule type" value="Genomic_DNA"/>
</dbReference>
<keyword evidence="1" id="KW-0808">Transferase</keyword>
<accession>A0A2U8FUA7</accession>
<evidence type="ECO:0000313" key="2">
    <source>
        <dbReference type="Proteomes" id="UP000244892"/>
    </source>
</evidence>
<evidence type="ECO:0000313" key="1">
    <source>
        <dbReference type="EMBL" id="AWI54368.1"/>
    </source>
</evidence>
<proteinExistence type="predicted"/>
<dbReference type="GO" id="GO:0016740">
    <property type="term" value="F:transferase activity"/>
    <property type="evidence" value="ECO:0007669"/>
    <property type="project" value="UniProtKB-KW"/>
</dbReference>
<dbReference type="Gene3D" id="3.90.550.60">
    <property type="match status" value="1"/>
</dbReference>
<name>A0A2U8FUA7_9BURK</name>
<gene>
    <name evidence="1" type="ORF">DEH84_13750</name>
</gene>
<reference evidence="1 2" key="1">
    <citation type="submission" date="2018-05" db="EMBL/GenBank/DDBJ databases">
        <title>complete genome sequence of Aquabacterium olei NBRC 110486.</title>
        <authorList>
            <person name="Tang B."/>
            <person name="Chang J."/>
            <person name="Zhang L."/>
            <person name="Yang H."/>
        </authorList>
    </citation>
    <scope>NUCLEOTIDE SEQUENCE [LARGE SCALE GENOMIC DNA]</scope>
    <source>
        <strain evidence="1 2">NBRC 110486</strain>
    </source>
</reference>